<sequence length="142" mass="15013">MNIAIGSDHGGFALKELLIKVLTERGETVADVGCFSAVSSDYPDFAEAVCRAVLDGTAERGILICGTGIGMAMAANRHRGIRAALCHDEYTARLSREHNNANVLCLGARVIGPGVAEGIVTVWLRAGFDGGRHCLRVAKFSN</sequence>
<dbReference type="PIRSF" id="PIRSF005384">
    <property type="entry name" value="RpiB_LacA_B"/>
    <property type="match status" value="1"/>
</dbReference>
<dbReference type="GO" id="GO:0016853">
    <property type="term" value="F:isomerase activity"/>
    <property type="evidence" value="ECO:0007669"/>
    <property type="project" value="UniProtKB-KW"/>
</dbReference>
<evidence type="ECO:0000313" key="3">
    <source>
        <dbReference type="EMBL" id="BDD86726.1"/>
    </source>
</evidence>
<comment type="similarity">
    <text evidence="1">Belongs to the LacAB/RpiB family.</text>
</comment>
<reference evidence="3 4" key="1">
    <citation type="submission" date="2022-01" db="EMBL/GenBank/DDBJ databases">
        <title>Desulfofustis limnae sp. nov., a novel mesophilic sulfate-reducing bacterium isolated from marsh soil.</title>
        <authorList>
            <person name="Watanabe M."/>
            <person name="Takahashi A."/>
            <person name="Kojima H."/>
            <person name="Fukui M."/>
        </authorList>
    </citation>
    <scope>NUCLEOTIDE SEQUENCE [LARGE SCALE GENOMIC DNA]</scope>
    <source>
        <strain evidence="3 4">PPLL</strain>
    </source>
</reference>
<dbReference type="EMBL" id="AP025516">
    <property type="protein sequence ID" value="BDD86726.1"/>
    <property type="molecule type" value="Genomic_DNA"/>
</dbReference>
<name>A0ABN6M1H5_9BACT</name>
<gene>
    <name evidence="3" type="primary">rpiB</name>
    <name evidence="3" type="ORF">DPPLL_10910</name>
</gene>
<dbReference type="PANTHER" id="PTHR43732">
    <property type="entry name" value="RIBOSE 5-PHOSPHATE ISOMERASE-RELATED"/>
    <property type="match status" value="1"/>
</dbReference>
<dbReference type="Pfam" id="PF02502">
    <property type="entry name" value="LacAB_rpiB"/>
    <property type="match status" value="1"/>
</dbReference>
<dbReference type="Gene3D" id="3.40.1400.10">
    <property type="entry name" value="Sugar-phosphate isomerase, RpiB/LacA/LacB"/>
    <property type="match status" value="1"/>
</dbReference>
<dbReference type="InterPro" id="IPR036569">
    <property type="entry name" value="RpiB_LacA_LacB_sf"/>
</dbReference>
<dbReference type="InterPro" id="IPR004785">
    <property type="entry name" value="RpiB"/>
</dbReference>
<dbReference type="NCBIfam" id="NF004051">
    <property type="entry name" value="PRK05571.1"/>
    <property type="match status" value="1"/>
</dbReference>
<evidence type="ECO:0000313" key="4">
    <source>
        <dbReference type="Proteomes" id="UP000830055"/>
    </source>
</evidence>
<proteinExistence type="inferred from homology"/>
<dbReference type="RefSeq" id="WP_284153800.1">
    <property type="nucleotide sequence ID" value="NZ_AP025516.1"/>
</dbReference>
<dbReference type="NCBIfam" id="TIGR01120">
    <property type="entry name" value="rpiB"/>
    <property type="match status" value="1"/>
</dbReference>
<dbReference type="NCBIfam" id="TIGR00689">
    <property type="entry name" value="rpiB_lacA_lacB"/>
    <property type="match status" value="1"/>
</dbReference>
<dbReference type="SUPFAM" id="SSF89623">
    <property type="entry name" value="Ribose/Galactose isomerase RpiB/AlsB"/>
    <property type="match status" value="1"/>
</dbReference>
<dbReference type="PANTHER" id="PTHR43732:SF1">
    <property type="entry name" value="RIBOSE 5-PHOSPHATE ISOMERASE"/>
    <property type="match status" value="1"/>
</dbReference>
<evidence type="ECO:0000256" key="2">
    <source>
        <dbReference type="ARBA" id="ARBA00023235"/>
    </source>
</evidence>
<dbReference type="Proteomes" id="UP000830055">
    <property type="component" value="Chromosome"/>
</dbReference>
<dbReference type="InterPro" id="IPR003500">
    <property type="entry name" value="RpiB_LacA_LacB"/>
</dbReference>
<evidence type="ECO:0000256" key="1">
    <source>
        <dbReference type="ARBA" id="ARBA00008754"/>
    </source>
</evidence>
<dbReference type="InterPro" id="IPR051812">
    <property type="entry name" value="SPI_LacAB/RpiB"/>
</dbReference>
<accession>A0ABN6M1H5</accession>
<keyword evidence="2 3" id="KW-0413">Isomerase</keyword>
<protein>
    <submittedName>
        <fullName evidence="3">Ribose 5-phosphate isomerase B</fullName>
    </submittedName>
</protein>
<organism evidence="3 4">
    <name type="scientific">Desulfofustis limnaeus</name>
    <dbReference type="NCBI Taxonomy" id="2740163"/>
    <lineage>
        <taxon>Bacteria</taxon>
        <taxon>Pseudomonadati</taxon>
        <taxon>Thermodesulfobacteriota</taxon>
        <taxon>Desulfobulbia</taxon>
        <taxon>Desulfobulbales</taxon>
        <taxon>Desulfocapsaceae</taxon>
        <taxon>Desulfofustis</taxon>
    </lineage>
</organism>
<keyword evidence="4" id="KW-1185">Reference proteome</keyword>